<dbReference type="AlphaFoldDB" id="A0A077R6W6"/>
<feature type="compositionally biased region" description="Basic residues" evidence="2">
    <location>
        <begin position="31"/>
        <end position="51"/>
    </location>
</feature>
<comment type="similarity">
    <text evidence="1">Belongs to the UPF0390 family.</text>
</comment>
<dbReference type="InterPro" id="IPR019034">
    <property type="entry name" value="UPF0390"/>
</dbReference>
<evidence type="ECO:0000256" key="2">
    <source>
        <dbReference type="SAM" id="MobiDB-lite"/>
    </source>
</evidence>
<dbReference type="EMBL" id="HG529626">
    <property type="protein sequence ID" value="CDI54712.1"/>
    <property type="molecule type" value="Genomic_DNA"/>
</dbReference>
<evidence type="ECO:0000313" key="3">
    <source>
        <dbReference type="EMBL" id="CDI54712.1"/>
    </source>
</evidence>
<dbReference type="PANTHER" id="PTHR16967">
    <property type="entry name" value="LEYDIG CELL TUMOR 10 KDA PROTEIN HOMOLOG"/>
    <property type="match status" value="1"/>
</dbReference>
<dbReference type="PANTHER" id="PTHR16967:SF1">
    <property type="entry name" value="LEYDIG CELL TUMOR 10 KDA PROTEIN HOMOLOG"/>
    <property type="match status" value="1"/>
</dbReference>
<sequence length="96" mass="10079">MAQGFKPAKPKKAAASSKSGAAKAKASGPKRGPRVIAPKKKAAVQAHKTKQKQTASITARIEQEMVSRASKGGPLTIMKRAADGDADDKKKNLNKK</sequence>
<accession>A0A077R6W6</accession>
<dbReference type="Pfam" id="PF09495">
    <property type="entry name" value="DUF2462"/>
    <property type="match status" value="1"/>
</dbReference>
<evidence type="ECO:0000256" key="1">
    <source>
        <dbReference type="ARBA" id="ARBA00006802"/>
    </source>
</evidence>
<protein>
    <submittedName>
        <fullName evidence="3">Uncharacterized protein</fullName>
    </submittedName>
</protein>
<name>A0A077R6W6_9BASI</name>
<reference evidence="3" key="1">
    <citation type="journal article" date="2014" name="Genome Biol. Evol.">
        <title>Gene Loss Rather Than Gene Gain Is Associated with a Host Jump from Monocots to Dicots in the Smut Fungus Melanopsichium pennsylvanicum.</title>
        <authorList>
            <person name="Sharma R."/>
            <person name="Mishra B."/>
            <person name="Runge F."/>
            <person name="Thines M."/>
        </authorList>
    </citation>
    <scope>NUCLEOTIDE SEQUENCE</scope>
    <source>
        <strain evidence="3">4</strain>
    </source>
</reference>
<feature type="region of interest" description="Disordered" evidence="2">
    <location>
        <begin position="1"/>
        <end position="96"/>
    </location>
</feature>
<feature type="compositionally biased region" description="Low complexity" evidence="2">
    <location>
        <begin position="13"/>
        <end position="30"/>
    </location>
</feature>
<proteinExistence type="inferred from homology"/>
<feature type="compositionally biased region" description="Basic and acidic residues" evidence="2">
    <location>
        <begin position="80"/>
        <end position="96"/>
    </location>
</feature>
<organism evidence="3">
    <name type="scientific">Melanopsichium pennsylvanicum 4</name>
    <dbReference type="NCBI Taxonomy" id="1398559"/>
    <lineage>
        <taxon>Eukaryota</taxon>
        <taxon>Fungi</taxon>
        <taxon>Dikarya</taxon>
        <taxon>Basidiomycota</taxon>
        <taxon>Ustilaginomycotina</taxon>
        <taxon>Ustilaginomycetes</taxon>
        <taxon>Ustilaginales</taxon>
        <taxon>Ustilaginaceae</taxon>
        <taxon>Melanopsichium</taxon>
    </lineage>
</organism>